<evidence type="ECO:0000256" key="8">
    <source>
        <dbReference type="ARBA" id="ARBA00023180"/>
    </source>
</evidence>
<feature type="disulfide bond" evidence="11">
    <location>
        <begin position="937"/>
        <end position="954"/>
    </location>
</feature>
<dbReference type="InterPro" id="IPR008211">
    <property type="entry name" value="Laminin_N"/>
</dbReference>
<dbReference type="Proteomes" id="UP000502823">
    <property type="component" value="Unassembled WGS sequence"/>
</dbReference>
<comment type="caution">
    <text evidence="15">The sequence shown here is derived from an EMBL/GenBank/DDBJ whole genome shotgun (WGS) entry which is preliminary data.</text>
</comment>
<dbReference type="GO" id="GO:0005604">
    <property type="term" value="C:basement membrane"/>
    <property type="evidence" value="ECO:0007669"/>
    <property type="project" value="UniProtKB-SubCell"/>
</dbReference>
<keyword evidence="4" id="KW-0732">Signal</keyword>
<sequence length="981" mass="106399">MGNKSDSNDNGNNVGLFPTVFNLATRATITVNATCGSSGPEVYCKLVEHVQMRAPQCGVCDANSPDHDKRHPITHAIDGTPRWWQSPSLQNGPQYEWVTVTLDLKQVYQVAYVIVKSAISPRPANWILERSIDGSTYRQWQYYAQSDDECWTRYGIEPTRGKPSYKTDSDVICTSYYSKLNPLEGGEIHTSLVVGRPGANESSAELLEFTLARYVRLRLQKIRTLNAEFMSLSPGLDDASVTRRLFYSIKDISIGGQCVCSGHASKCTQNNKFGRPQCECQHNTCGPTCDRCCPLYNQFPWRAGTPSDGAQCEPCQCYGHATSCRYDHTVAAARLSRDVYGEYRGGGVCINCTAHTTGINCELCEDGWYRPMGVSLLDPAPCRPCNCNKKPGTTGRCAQDGDPTGKAAGICECHVGFGGPQCNECAPGFRGYPSCTPCPCDIRGIDLTIDCETSCTCKKNVEGERCDRCKPGYFALNKDNPDGCLQCYCSGVSNTCHSSTDLRLHTFSASSGWLVSDLSASRTVPPFVDTETKQLSVGYYEWPDVESYFWLAPEHYRGNLLASYGSNVSFGVSWVVMRGDTSGRPTVGPDVVLIGSNGLRLGTGYHSYQSRNATLTVPLHEDSWYHIPEDIKDISGHDYRGDRASRNDLMSVLTHVKHLLLRATFHTDQVEGSLIDAVMQTAVAGGTGSMADLVEHCDCPPGYTGLSCEACGYGYTHVGSSPGHGECRVCHCNGHAPTCDPVTGKCAACEHNTNGTKCDYCVAGYYGDATQGTPLDCQQCACPLVESSNNFSPNCELRLPDGSTTDYICTDCPQGYDGDHCERCSSGFYGSPSEPGSTCRRCECGGGPCDERTGQCLRCRGNTEGWRCEQCLPNHYGDPAQADCKPCNCNELGSEQTDGCDAQTGECKCRERYTGRACDSCQPGFGNLTAGCVACSCDPVGSLLEDCDPISGNCKCRSGVGGGRCDRCEELHYGFSPSGCQ</sequence>
<dbReference type="Pfam" id="PF00052">
    <property type="entry name" value="Laminin_B"/>
    <property type="match status" value="1"/>
</dbReference>
<evidence type="ECO:0000256" key="1">
    <source>
        <dbReference type="ARBA" id="ARBA00004302"/>
    </source>
</evidence>
<keyword evidence="7 11" id="KW-1015">Disulfide bond</keyword>
<dbReference type="CDD" id="cd00055">
    <property type="entry name" value="EGF_Lam"/>
    <property type="match status" value="7"/>
</dbReference>
<keyword evidence="9 11" id="KW-0424">Laminin EGF-like domain</keyword>
<comment type="caution">
    <text evidence="11">Lacks conserved residue(s) required for the propagation of feature annotation.</text>
</comment>
<dbReference type="SMART" id="SM00281">
    <property type="entry name" value="LamB"/>
    <property type="match status" value="1"/>
</dbReference>
<keyword evidence="6" id="KW-0084">Basement membrane</keyword>
<feature type="domain" description="Laminin EGF-like" evidence="12">
    <location>
        <begin position="385"/>
        <end position="437"/>
    </location>
</feature>
<name>A0A6L2Q9R1_COPFO</name>
<keyword evidence="5" id="KW-0677">Repeat</keyword>
<dbReference type="InParanoid" id="A0A6L2Q9R1"/>
<dbReference type="InterPro" id="IPR000034">
    <property type="entry name" value="Laminin_IV"/>
</dbReference>
<dbReference type="FunFam" id="2.60.120.260:FF:000017">
    <property type="entry name" value="Laminin subunit alpha 2"/>
    <property type="match status" value="1"/>
</dbReference>
<feature type="non-terminal residue" evidence="15">
    <location>
        <position position="981"/>
    </location>
</feature>
<dbReference type="SMART" id="SM00180">
    <property type="entry name" value="EGF_Lam"/>
    <property type="match status" value="9"/>
</dbReference>
<dbReference type="OrthoDB" id="8545473at2759"/>
<dbReference type="InterPro" id="IPR000742">
    <property type="entry name" value="EGF"/>
</dbReference>
<evidence type="ECO:0000256" key="10">
    <source>
        <dbReference type="ARBA" id="ARBA00065619"/>
    </source>
</evidence>
<feature type="disulfide bond" evidence="11">
    <location>
        <begin position="859"/>
        <end position="868"/>
    </location>
</feature>
<dbReference type="Gene3D" id="2.60.120.260">
    <property type="entry name" value="Galactose-binding domain-like"/>
    <property type="match status" value="1"/>
</dbReference>
<feature type="domain" description="Laminin EGF-like" evidence="12">
    <location>
        <begin position="842"/>
        <end position="886"/>
    </location>
</feature>
<accession>A0A6L2Q9R1</accession>
<dbReference type="SMART" id="SM00181">
    <property type="entry name" value="EGF"/>
    <property type="match status" value="5"/>
</dbReference>
<dbReference type="InterPro" id="IPR050440">
    <property type="entry name" value="Laminin/Netrin_ECM"/>
</dbReference>
<evidence type="ECO:0000259" key="12">
    <source>
        <dbReference type="PROSITE" id="PS50027"/>
    </source>
</evidence>
<feature type="disulfide bond" evidence="11">
    <location>
        <begin position="956"/>
        <end position="965"/>
    </location>
</feature>
<evidence type="ECO:0000259" key="13">
    <source>
        <dbReference type="PROSITE" id="PS51115"/>
    </source>
</evidence>
<evidence type="ECO:0008006" key="17">
    <source>
        <dbReference type="Google" id="ProtNLM"/>
    </source>
</evidence>
<dbReference type="Pfam" id="PF00055">
    <property type="entry name" value="Laminin_N"/>
    <property type="match status" value="1"/>
</dbReference>
<dbReference type="InterPro" id="IPR002049">
    <property type="entry name" value="LE_dom"/>
</dbReference>
<evidence type="ECO:0000256" key="2">
    <source>
        <dbReference type="ARBA" id="ARBA00022525"/>
    </source>
</evidence>
<dbReference type="GO" id="GO:0009888">
    <property type="term" value="P:tissue development"/>
    <property type="evidence" value="ECO:0007669"/>
    <property type="project" value="TreeGrafter"/>
</dbReference>
<feature type="disulfide bond" evidence="11">
    <location>
        <begin position="413"/>
        <end position="422"/>
    </location>
</feature>
<gene>
    <name evidence="15" type="ORF">Cfor_05215</name>
</gene>
<feature type="disulfide bond" evidence="11">
    <location>
        <begin position="935"/>
        <end position="947"/>
    </location>
</feature>
<dbReference type="PROSITE" id="PS50027">
    <property type="entry name" value="EGF_LAM_2"/>
    <property type="match status" value="6"/>
</dbReference>
<feature type="disulfide bond" evidence="11">
    <location>
        <begin position="749"/>
        <end position="758"/>
    </location>
</feature>
<dbReference type="InterPro" id="IPR056863">
    <property type="entry name" value="LMN_ATRN_NET-like_EGF"/>
</dbReference>
<keyword evidence="16" id="KW-1185">Reference proteome</keyword>
<protein>
    <recommendedName>
        <fullName evidence="17">Laminin subunit alpha-1</fullName>
    </recommendedName>
</protein>
<keyword evidence="2" id="KW-0964">Secreted</keyword>
<feature type="domain" description="Laminin EGF-like" evidence="12">
    <location>
        <begin position="730"/>
        <end position="779"/>
    </location>
</feature>
<evidence type="ECO:0000256" key="3">
    <source>
        <dbReference type="ARBA" id="ARBA00022530"/>
    </source>
</evidence>
<dbReference type="FunFam" id="2.10.25.10:FF:000090">
    <property type="entry name" value="laminin subunit alpha"/>
    <property type="match status" value="1"/>
</dbReference>
<dbReference type="FunFam" id="2.10.25.10:FF:000069">
    <property type="entry name" value="Laminin subunit alpha 1"/>
    <property type="match status" value="1"/>
</dbReference>
<feature type="disulfide bond" evidence="11">
    <location>
        <begin position="385"/>
        <end position="397"/>
    </location>
</feature>
<evidence type="ECO:0000256" key="4">
    <source>
        <dbReference type="ARBA" id="ARBA00022729"/>
    </source>
</evidence>
<reference evidence="16" key="1">
    <citation type="submission" date="2020-01" db="EMBL/GenBank/DDBJ databases">
        <title>Draft genome sequence of the Termite Coptotermes fromosanus.</title>
        <authorList>
            <person name="Itakura S."/>
            <person name="Yosikawa Y."/>
            <person name="Umezawa K."/>
        </authorList>
    </citation>
    <scope>NUCLEOTIDE SEQUENCE [LARGE SCALE GENOMIC DNA]</scope>
</reference>
<dbReference type="FunFam" id="2.10.25.10:FF:000074">
    <property type="entry name" value="Laminin subunit alpha"/>
    <property type="match status" value="1"/>
</dbReference>
<feature type="domain" description="Laminin EGF-like" evidence="12">
    <location>
        <begin position="935"/>
        <end position="981"/>
    </location>
</feature>
<organism evidence="15 16">
    <name type="scientific">Coptotermes formosanus</name>
    <name type="common">Formosan subterranean termite</name>
    <dbReference type="NCBI Taxonomy" id="36987"/>
    <lineage>
        <taxon>Eukaryota</taxon>
        <taxon>Metazoa</taxon>
        <taxon>Ecdysozoa</taxon>
        <taxon>Arthropoda</taxon>
        <taxon>Hexapoda</taxon>
        <taxon>Insecta</taxon>
        <taxon>Pterygota</taxon>
        <taxon>Neoptera</taxon>
        <taxon>Polyneoptera</taxon>
        <taxon>Dictyoptera</taxon>
        <taxon>Blattodea</taxon>
        <taxon>Blattoidea</taxon>
        <taxon>Termitoidae</taxon>
        <taxon>Rhinotermitidae</taxon>
        <taxon>Coptotermes</taxon>
    </lineage>
</organism>
<dbReference type="EMBL" id="BLKM01000971">
    <property type="protein sequence ID" value="GFG39668.1"/>
    <property type="molecule type" value="Genomic_DNA"/>
</dbReference>
<dbReference type="Gene3D" id="2.10.25.10">
    <property type="entry name" value="Laminin"/>
    <property type="match status" value="7"/>
</dbReference>
<dbReference type="PROSITE" id="PS51115">
    <property type="entry name" value="LAMININ_IVA"/>
    <property type="match status" value="1"/>
</dbReference>
<dbReference type="PRINTS" id="PR00011">
    <property type="entry name" value="EGFLAMININ"/>
</dbReference>
<feature type="domain" description="Laminin IV type A" evidence="13">
    <location>
        <begin position="508"/>
        <end position="696"/>
    </location>
</feature>
<dbReference type="FunFam" id="2.10.25.10:FF:000033">
    <property type="entry name" value="Laminin subunit alpha 2"/>
    <property type="match status" value="1"/>
</dbReference>
<evidence type="ECO:0000256" key="6">
    <source>
        <dbReference type="ARBA" id="ARBA00022869"/>
    </source>
</evidence>
<dbReference type="Pfam" id="PF24973">
    <property type="entry name" value="EGF_LMN_ATRN"/>
    <property type="match status" value="1"/>
</dbReference>
<evidence type="ECO:0000313" key="15">
    <source>
        <dbReference type="EMBL" id="GFG39668.1"/>
    </source>
</evidence>
<comment type="subcellular location">
    <subcellularLocation>
        <location evidence="1">Secreted</location>
        <location evidence="1">Extracellular space</location>
        <location evidence="1">Extracellular matrix</location>
        <location evidence="1">Basement membrane</location>
    </subcellularLocation>
</comment>
<dbReference type="FunFam" id="2.10.25.10:FF:000106">
    <property type="entry name" value="Heparan sulfate proteoglycan 2"/>
    <property type="match status" value="1"/>
</dbReference>
<dbReference type="SMART" id="SM00136">
    <property type="entry name" value="LamNT"/>
    <property type="match status" value="1"/>
</dbReference>
<keyword evidence="8" id="KW-0325">Glycoprotein</keyword>
<dbReference type="PANTHER" id="PTHR10574:SF428">
    <property type="entry name" value="LAMININ SUBUNIT ALPHA-1-LIKE PROTEIN"/>
    <property type="match status" value="1"/>
</dbReference>
<dbReference type="Gene3D" id="2.170.300.10">
    <property type="entry name" value="Tie2 ligand-binding domain superfamily"/>
    <property type="match status" value="1"/>
</dbReference>
<dbReference type="PROSITE" id="PS00022">
    <property type="entry name" value="EGF_1"/>
    <property type="match status" value="2"/>
</dbReference>
<feature type="disulfide bond" evidence="11">
    <location>
        <begin position="457"/>
        <end position="466"/>
    </location>
</feature>
<feature type="domain" description="Laminin N-terminal" evidence="14">
    <location>
        <begin position="12"/>
        <end position="257"/>
    </location>
</feature>
<dbReference type="PROSITE" id="PS01248">
    <property type="entry name" value="EGF_LAM_1"/>
    <property type="match status" value="5"/>
</dbReference>
<dbReference type="GO" id="GO:0048731">
    <property type="term" value="P:system development"/>
    <property type="evidence" value="ECO:0007669"/>
    <property type="project" value="UniProtKB-ARBA"/>
</dbReference>
<feature type="domain" description="Laminin EGF-like" evidence="12">
    <location>
        <begin position="887"/>
        <end position="934"/>
    </location>
</feature>
<proteinExistence type="predicted"/>
<evidence type="ECO:0000313" key="16">
    <source>
        <dbReference type="Proteomes" id="UP000502823"/>
    </source>
</evidence>
<dbReference type="SUPFAM" id="SSF57196">
    <property type="entry name" value="EGF/Laminin"/>
    <property type="match status" value="8"/>
</dbReference>
<feature type="disulfide bond" evidence="11">
    <location>
        <begin position="909"/>
        <end position="918"/>
    </location>
</feature>
<dbReference type="GO" id="GO:0009887">
    <property type="term" value="P:animal organ morphogenesis"/>
    <property type="evidence" value="ECO:0007669"/>
    <property type="project" value="TreeGrafter"/>
</dbReference>
<comment type="subunit">
    <text evidence="10">Laminin is a complex glycoprotein, consisting of three different polypeptide chains (alpha, beta, gamma), which are bound to each other by disulfide bonds into a cross-shaped molecule comprising one long and three short arms with globules at each end.</text>
</comment>
<dbReference type="FunFam" id="2.10.25.10:FF:000130">
    <property type="entry name" value="Laminin subunit beta 1"/>
    <property type="match status" value="1"/>
</dbReference>
<evidence type="ECO:0000256" key="5">
    <source>
        <dbReference type="ARBA" id="ARBA00022737"/>
    </source>
</evidence>
<dbReference type="AlphaFoldDB" id="A0A6L2Q9R1"/>
<evidence type="ECO:0000259" key="14">
    <source>
        <dbReference type="PROSITE" id="PS51117"/>
    </source>
</evidence>
<keyword evidence="3" id="KW-0272">Extracellular matrix</keyword>
<dbReference type="PANTHER" id="PTHR10574">
    <property type="entry name" value="NETRIN/LAMININ-RELATED"/>
    <property type="match status" value="1"/>
</dbReference>
<evidence type="ECO:0000256" key="11">
    <source>
        <dbReference type="PROSITE-ProRule" id="PRU00460"/>
    </source>
</evidence>
<evidence type="ECO:0000256" key="9">
    <source>
        <dbReference type="ARBA" id="ARBA00023292"/>
    </source>
</evidence>
<dbReference type="PROSITE" id="PS51117">
    <property type="entry name" value="LAMININ_NTER"/>
    <property type="match status" value="1"/>
</dbReference>
<dbReference type="FunFam" id="2.10.25.10:FF:000082">
    <property type="entry name" value="Laminin subunit alpha 1"/>
    <property type="match status" value="1"/>
</dbReference>
<feature type="domain" description="Laminin EGF-like" evidence="12">
    <location>
        <begin position="438"/>
        <end position="486"/>
    </location>
</feature>
<evidence type="ECO:0000256" key="7">
    <source>
        <dbReference type="ARBA" id="ARBA00023157"/>
    </source>
</evidence>
<dbReference type="Pfam" id="PF00053">
    <property type="entry name" value="EGF_laminin"/>
    <property type="match status" value="7"/>
</dbReference>